<dbReference type="SFLD" id="SFLDS00003">
    <property type="entry name" value="Haloacid_Dehalogenase"/>
    <property type="match status" value="1"/>
</dbReference>
<dbReference type="PRINTS" id="PR00413">
    <property type="entry name" value="HADHALOGNASE"/>
</dbReference>
<evidence type="ECO:0000313" key="2">
    <source>
        <dbReference type="EMBL" id="MDF8263272.1"/>
    </source>
</evidence>
<dbReference type="InterPro" id="IPR006439">
    <property type="entry name" value="HAD-SF_hydro_IA"/>
</dbReference>
<reference evidence="2 3" key="1">
    <citation type="submission" date="2023-03" db="EMBL/GenBank/DDBJ databases">
        <title>YIM 133296 draft genome.</title>
        <authorList>
            <person name="Xiong L."/>
        </authorList>
    </citation>
    <scope>NUCLEOTIDE SEQUENCE [LARGE SCALE GENOMIC DNA]</scope>
    <source>
        <strain evidence="2 3">YIM 133296</strain>
    </source>
</reference>
<evidence type="ECO:0000313" key="3">
    <source>
        <dbReference type="Proteomes" id="UP001528912"/>
    </source>
</evidence>
<evidence type="ECO:0000256" key="1">
    <source>
        <dbReference type="ARBA" id="ARBA00022801"/>
    </source>
</evidence>
<dbReference type="SUPFAM" id="SSF56784">
    <property type="entry name" value="HAD-like"/>
    <property type="match status" value="1"/>
</dbReference>
<dbReference type="InterPro" id="IPR023214">
    <property type="entry name" value="HAD_sf"/>
</dbReference>
<dbReference type="PANTHER" id="PTHR43316:SF3">
    <property type="entry name" value="HALOACID DEHALOGENASE, TYPE II (AFU_ORTHOLOGUE AFUA_2G07750)-RELATED"/>
    <property type="match status" value="1"/>
</dbReference>
<dbReference type="InterPro" id="IPR051540">
    <property type="entry name" value="S-2-haloacid_dehalogenase"/>
</dbReference>
<organism evidence="2 3">
    <name type="scientific">Luteipulveratus flavus</name>
    <dbReference type="NCBI Taxonomy" id="3031728"/>
    <lineage>
        <taxon>Bacteria</taxon>
        <taxon>Bacillati</taxon>
        <taxon>Actinomycetota</taxon>
        <taxon>Actinomycetes</taxon>
        <taxon>Micrococcales</taxon>
        <taxon>Dermacoccaceae</taxon>
        <taxon>Luteipulveratus</taxon>
    </lineage>
</organism>
<dbReference type="NCBIfam" id="TIGR01549">
    <property type="entry name" value="HAD-SF-IA-v1"/>
    <property type="match status" value="1"/>
</dbReference>
<dbReference type="SFLD" id="SFLDG01129">
    <property type="entry name" value="C1.5:_HAD__Beta-PGM__Phosphata"/>
    <property type="match status" value="1"/>
</dbReference>
<dbReference type="RefSeq" id="WP_277191035.1">
    <property type="nucleotide sequence ID" value="NZ_JAROAV010000010.1"/>
</dbReference>
<dbReference type="GO" id="GO:0016787">
    <property type="term" value="F:hydrolase activity"/>
    <property type="evidence" value="ECO:0007669"/>
    <property type="project" value="UniProtKB-KW"/>
</dbReference>
<dbReference type="EMBL" id="JAROAV010000010">
    <property type="protein sequence ID" value="MDF8263272.1"/>
    <property type="molecule type" value="Genomic_DNA"/>
</dbReference>
<dbReference type="PANTHER" id="PTHR43316">
    <property type="entry name" value="HYDROLASE, HALOACID DELAHOGENASE-RELATED"/>
    <property type="match status" value="1"/>
</dbReference>
<keyword evidence="3" id="KW-1185">Reference proteome</keyword>
<gene>
    <name evidence="2" type="ORF">P4R38_03290</name>
</gene>
<accession>A0ABT6C335</accession>
<dbReference type="InterPro" id="IPR036412">
    <property type="entry name" value="HAD-like_sf"/>
</dbReference>
<name>A0ABT6C335_9MICO</name>
<comment type="caution">
    <text evidence="2">The sequence shown here is derived from an EMBL/GenBank/DDBJ whole genome shotgun (WGS) entry which is preliminary data.</text>
</comment>
<dbReference type="Pfam" id="PF00702">
    <property type="entry name" value="Hydrolase"/>
    <property type="match status" value="1"/>
</dbReference>
<dbReference type="Gene3D" id="3.40.50.1000">
    <property type="entry name" value="HAD superfamily/HAD-like"/>
    <property type="match status" value="1"/>
</dbReference>
<sequence>MAADVKAVIFDWGGTLTPWHAIDLREQWQVYAREIHSDPALAESLGEAILAAEGESWQHVRKEQVSARLEEILVAAGADLDHAQHDAALAAYRAYWETHTHTDPQVAPLWEALRDRGMRVGVLSNTIWSGDYHRGIFERDGVDHLIDGQVYSSEIAWTKPHVEAYRTAARAVEVEPHECVYVGDRMFEDVYGSQQAGMRAILIPHSDIPLDQQVAGVTATPDGTAHQLLDIPAILDSWT</sequence>
<keyword evidence="1 2" id="KW-0378">Hydrolase</keyword>
<protein>
    <submittedName>
        <fullName evidence="2">HAD family hydrolase</fullName>
    </submittedName>
</protein>
<proteinExistence type="predicted"/>
<dbReference type="Proteomes" id="UP001528912">
    <property type="component" value="Unassembled WGS sequence"/>
</dbReference>